<dbReference type="PANTHER" id="PTHR21708:SF26">
    <property type="entry name" value="2-DEHYDROPANTOATE 2-REDUCTASE"/>
    <property type="match status" value="1"/>
</dbReference>
<comment type="similarity">
    <text evidence="1">Belongs to the ketopantoate reductase family.</text>
</comment>
<dbReference type="InterPro" id="IPR013752">
    <property type="entry name" value="KPA_reductase"/>
</dbReference>
<dbReference type="PANTHER" id="PTHR21708">
    <property type="entry name" value="PROBABLE 2-DEHYDROPANTOATE 2-REDUCTASE"/>
    <property type="match status" value="1"/>
</dbReference>
<dbReference type="InterPro" id="IPR003710">
    <property type="entry name" value="ApbA"/>
</dbReference>
<comment type="caution">
    <text evidence="6">The sequence shown here is derived from an EMBL/GenBank/DDBJ whole genome shotgun (WGS) entry which is preliminary data.</text>
</comment>
<dbReference type="Pfam" id="PF02558">
    <property type="entry name" value="ApbA"/>
    <property type="match status" value="1"/>
</dbReference>
<evidence type="ECO:0000259" key="5">
    <source>
        <dbReference type="Pfam" id="PF08546"/>
    </source>
</evidence>
<dbReference type="EMBL" id="BARW01034198">
    <property type="protein sequence ID" value="GAJ04023.1"/>
    <property type="molecule type" value="Genomic_DNA"/>
</dbReference>
<dbReference type="Pfam" id="PF08546">
    <property type="entry name" value="ApbA_C"/>
    <property type="match status" value="1"/>
</dbReference>
<dbReference type="NCBIfam" id="TIGR00745">
    <property type="entry name" value="apbA_panE"/>
    <property type="match status" value="1"/>
</dbReference>
<dbReference type="InterPro" id="IPR036291">
    <property type="entry name" value="NAD(P)-bd_dom_sf"/>
</dbReference>
<evidence type="ECO:0000256" key="1">
    <source>
        <dbReference type="ARBA" id="ARBA00007870"/>
    </source>
</evidence>
<dbReference type="GO" id="GO:0008677">
    <property type="term" value="F:2-dehydropantoate 2-reductase activity"/>
    <property type="evidence" value="ECO:0007669"/>
    <property type="project" value="InterPro"/>
</dbReference>
<keyword evidence="2" id="KW-0521">NADP</keyword>
<evidence type="ECO:0000313" key="6">
    <source>
        <dbReference type="EMBL" id="GAJ04023.1"/>
    </source>
</evidence>
<feature type="non-terminal residue" evidence="6">
    <location>
        <position position="207"/>
    </location>
</feature>
<accession>X1TFE3</accession>
<dbReference type="AlphaFoldDB" id="X1TFE3"/>
<proteinExistence type="inferred from homology"/>
<protein>
    <submittedName>
        <fullName evidence="6">Uncharacterized protein</fullName>
    </submittedName>
</protein>
<organism evidence="6">
    <name type="scientific">marine sediment metagenome</name>
    <dbReference type="NCBI Taxonomy" id="412755"/>
    <lineage>
        <taxon>unclassified sequences</taxon>
        <taxon>metagenomes</taxon>
        <taxon>ecological metagenomes</taxon>
    </lineage>
</organism>
<name>X1TFE3_9ZZZZ</name>
<dbReference type="GO" id="GO:0015940">
    <property type="term" value="P:pantothenate biosynthetic process"/>
    <property type="evidence" value="ECO:0007669"/>
    <property type="project" value="InterPro"/>
</dbReference>
<dbReference type="GO" id="GO:0005737">
    <property type="term" value="C:cytoplasm"/>
    <property type="evidence" value="ECO:0007669"/>
    <property type="project" value="TreeGrafter"/>
</dbReference>
<gene>
    <name evidence="6" type="ORF">S12H4_53664</name>
</gene>
<evidence type="ECO:0000259" key="4">
    <source>
        <dbReference type="Pfam" id="PF02558"/>
    </source>
</evidence>
<dbReference type="InterPro" id="IPR013332">
    <property type="entry name" value="KPR_N"/>
</dbReference>
<dbReference type="FunFam" id="3.40.50.720:FF:000307">
    <property type="entry name" value="2-dehydropantoate 2-reductase"/>
    <property type="match status" value="1"/>
</dbReference>
<keyword evidence="3" id="KW-0560">Oxidoreductase</keyword>
<dbReference type="InterPro" id="IPR051402">
    <property type="entry name" value="KPR-Related"/>
</dbReference>
<feature type="domain" description="Ketopantoate reductase C-terminal" evidence="5">
    <location>
        <begin position="176"/>
        <end position="206"/>
    </location>
</feature>
<feature type="domain" description="Ketopantoate reductase N-terminal" evidence="4">
    <location>
        <begin position="3"/>
        <end position="150"/>
    </location>
</feature>
<evidence type="ECO:0000256" key="3">
    <source>
        <dbReference type="ARBA" id="ARBA00023002"/>
    </source>
</evidence>
<sequence>MKILIVGSGAVGGYFGALLSRAGNDVTFLARGEHLKALRQKGITIKSINGDFSVKVKAQEQLDKDDRYDLIIFAVKGYDLEAASETIKDVVADDTAILSLLNGVESEEFLAQEFAAEKIIGGIAFIGSAIEAPGEILHTASGFVTIGEMDERESDRCQKIKTTFEKAHIPCKISADINKDIWSKMVWNVGFNAITAVTGALVSEILA</sequence>
<reference evidence="6" key="1">
    <citation type="journal article" date="2014" name="Front. Microbiol.">
        <title>High frequency of phylogenetically diverse reductive dehalogenase-homologous genes in deep subseafloor sedimentary metagenomes.</title>
        <authorList>
            <person name="Kawai M."/>
            <person name="Futagami T."/>
            <person name="Toyoda A."/>
            <person name="Takaki Y."/>
            <person name="Nishi S."/>
            <person name="Hori S."/>
            <person name="Arai W."/>
            <person name="Tsubouchi T."/>
            <person name="Morono Y."/>
            <person name="Uchiyama I."/>
            <person name="Ito T."/>
            <person name="Fujiyama A."/>
            <person name="Inagaki F."/>
            <person name="Takami H."/>
        </authorList>
    </citation>
    <scope>NUCLEOTIDE SEQUENCE</scope>
    <source>
        <strain evidence="6">Expedition CK06-06</strain>
    </source>
</reference>
<dbReference type="SUPFAM" id="SSF51735">
    <property type="entry name" value="NAD(P)-binding Rossmann-fold domains"/>
    <property type="match status" value="1"/>
</dbReference>
<dbReference type="Gene3D" id="3.40.50.720">
    <property type="entry name" value="NAD(P)-binding Rossmann-like Domain"/>
    <property type="match status" value="1"/>
</dbReference>
<evidence type="ECO:0000256" key="2">
    <source>
        <dbReference type="ARBA" id="ARBA00022857"/>
    </source>
</evidence>